<dbReference type="EMBL" id="JACHLK010000003">
    <property type="protein sequence ID" value="MBB6559308.1"/>
    <property type="molecule type" value="Genomic_DNA"/>
</dbReference>
<keyword evidence="3" id="KW-0812">Transmembrane</keyword>
<evidence type="ECO:0000256" key="1">
    <source>
        <dbReference type="ARBA" id="ARBA00009410"/>
    </source>
</evidence>
<evidence type="ECO:0000313" key="5">
    <source>
        <dbReference type="EMBL" id="MBB6559308.1"/>
    </source>
</evidence>
<dbReference type="GO" id="GO:0008718">
    <property type="term" value="F:D-amino-acid dehydrogenase activity"/>
    <property type="evidence" value="ECO:0007669"/>
    <property type="project" value="TreeGrafter"/>
</dbReference>
<name>A0A7X0PCC8_9BURK</name>
<comment type="similarity">
    <text evidence="1">Belongs to the DadA oxidoreductase family.</text>
</comment>
<gene>
    <name evidence="5" type="ORF">HNP48_001975</name>
</gene>
<dbReference type="InterPro" id="IPR006076">
    <property type="entry name" value="FAD-dep_OxRdtase"/>
</dbReference>
<evidence type="ECO:0000259" key="4">
    <source>
        <dbReference type="Pfam" id="PF01266"/>
    </source>
</evidence>
<feature type="domain" description="FAD dependent oxidoreductase" evidence="4">
    <location>
        <begin position="35"/>
        <end position="428"/>
    </location>
</feature>
<accession>A0A7X0PCC8</accession>
<dbReference type="InterPro" id="IPR036188">
    <property type="entry name" value="FAD/NAD-bd_sf"/>
</dbReference>
<feature type="transmembrane region" description="Helical" evidence="3">
    <location>
        <begin position="36"/>
        <end position="53"/>
    </location>
</feature>
<keyword evidence="3" id="KW-1133">Transmembrane helix</keyword>
<dbReference type="GO" id="GO:0005737">
    <property type="term" value="C:cytoplasm"/>
    <property type="evidence" value="ECO:0007669"/>
    <property type="project" value="TreeGrafter"/>
</dbReference>
<evidence type="ECO:0000256" key="2">
    <source>
        <dbReference type="ARBA" id="ARBA00023002"/>
    </source>
</evidence>
<dbReference type="SUPFAM" id="SSF51905">
    <property type="entry name" value="FAD/NAD(P)-binding domain"/>
    <property type="match status" value="1"/>
</dbReference>
<keyword evidence="2" id="KW-0560">Oxidoreductase</keyword>
<organism evidence="5 6">
    <name type="scientific">Acidovorax soli</name>
    <dbReference type="NCBI Taxonomy" id="592050"/>
    <lineage>
        <taxon>Bacteria</taxon>
        <taxon>Pseudomonadati</taxon>
        <taxon>Pseudomonadota</taxon>
        <taxon>Betaproteobacteria</taxon>
        <taxon>Burkholderiales</taxon>
        <taxon>Comamonadaceae</taxon>
        <taxon>Acidovorax</taxon>
    </lineage>
</organism>
<dbReference type="PANTHER" id="PTHR13847:SF280">
    <property type="entry name" value="D-AMINO ACID DEHYDROGENASE"/>
    <property type="match status" value="1"/>
</dbReference>
<dbReference type="GO" id="GO:0055130">
    <property type="term" value="P:D-alanine catabolic process"/>
    <property type="evidence" value="ECO:0007669"/>
    <property type="project" value="TreeGrafter"/>
</dbReference>
<dbReference type="GO" id="GO:0005886">
    <property type="term" value="C:plasma membrane"/>
    <property type="evidence" value="ECO:0007669"/>
    <property type="project" value="TreeGrafter"/>
</dbReference>
<sequence length="457" mass="49535">MTTLYQTNTEAVDRTAIHQPLRLIESLRQMPTHADAVVIGGGIIGVFAAYYMARRGLSVVVLEKGRIGAEQSSRNWGWCRQQNRDARELPMATKSLELWERFAADTGEDTGFNRCGLFYLSNDEEEIARWARWRDFAKTAGVTTHMLSGREASERGRVTGRIWKGGVFSPSDGTADPGKAAPAVAAAFLKLGGTVLQNCAARGIEREAGHVSGVVTEVGTIKTNTVVYAGGAWASSFCRQLGIRFPQATVRQTIVRVSRAAERLPDALHTARVSVTRRGDGSYNLAISGRGRVDPTPQLLRFAPQFLPMFAKRWRNVFPGGLEGLLSGHETLAKWQLDAPTPMERMRILNPRPDASAVRQTYDRAIDLLPALSKTGVASAWAGFVDNTPDGVPGIGEVAELPGFILAAGFSGHGFGIGPGAGHLIADLVTGAEPIFDPRPYDPARFRHSAWGKVADF</sequence>
<keyword evidence="6" id="KW-1185">Reference proteome</keyword>
<dbReference type="Pfam" id="PF01266">
    <property type="entry name" value="DAO"/>
    <property type="match status" value="1"/>
</dbReference>
<dbReference type="Gene3D" id="3.30.9.10">
    <property type="entry name" value="D-Amino Acid Oxidase, subunit A, domain 2"/>
    <property type="match status" value="1"/>
</dbReference>
<dbReference type="PANTHER" id="PTHR13847">
    <property type="entry name" value="SARCOSINE DEHYDROGENASE-RELATED"/>
    <property type="match status" value="1"/>
</dbReference>
<evidence type="ECO:0000313" key="6">
    <source>
        <dbReference type="Proteomes" id="UP000575083"/>
    </source>
</evidence>
<evidence type="ECO:0000256" key="3">
    <source>
        <dbReference type="SAM" id="Phobius"/>
    </source>
</evidence>
<protein>
    <submittedName>
        <fullName evidence="5">Glycine/D-amino acid oxidase-like deaminating enzyme</fullName>
    </submittedName>
</protein>
<comment type="caution">
    <text evidence="5">The sequence shown here is derived from an EMBL/GenBank/DDBJ whole genome shotgun (WGS) entry which is preliminary data.</text>
</comment>
<dbReference type="Proteomes" id="UP000575083">
    <property type="component" value="Unassembled WGS sequence"/>
</dbReference>
<dbReference type="AlphaFoldDB" id="A0A7X0PCC8"/>
<keyword evidence="3" id="KW-0472">Membrane</keyword>
<proteinExistence type="inferred from homology"/>
<dbReference type="Gene3D" id="3.50.50.60">
    <property type="entry name" value="FAD/NAD(P)-binding domain"/>
    <property type="match status" value="1"/>
</dbReference>
<reference evidence="5 6" key="1">
    <citation type="submission" date="2020-08" db="EMBL/GenBank/DDBJ databases">
        <title>Functional genomics of gut bacteria from endangered species of beetles.</title>
        <authorList>
            <person name="Carlos-Shanley C."/>
        </authorList>
    </citation>
    <scope>NUCLEOTIDE SEQUENCE [LARGE SCALE GENOMIC DNA]</scope>
    <source>
        <strain evidence="5 6">S00198</strain>
    </source>
</reference>